<dbReference type="HOGENOM" id="CLU_062212_0_0_9"/>
<dbReference type="PATRIC" id="fig|796943.3.peg.156"/>
<gene>
    <name evidence="2" type="ORF">HMPREF9625_01812</name>
</gene>
<evidence type="ECO:0000256" key="1">
    <source>
        <dbReference type="SAM" id="MobiDB-lite"/>
    </source>
</evidence>
<evidence type="ECO:0000313" key="3">
    <source>
        <dbReference type="Proteomes" id="UP000018461"/>
    </source>
</evidence>
<evidence type="ECO:0008006" key="4">
    <source>
        <dbReference type="Google" id="ProtNLM"/>
    </source>
</evidence>
<reference evidence="2" key="1">
    <citation type="submission" date="2011-08" db="EMBL/GenBank/DDBJ databases">
        <authorList>
            <consortium name="The Broad Institute Genome Sequencing Platform"/>
            <person name="Earl A."/>
            <person name="Ward D."/>
            <person name="Feldgarden M."/>
            <person name="Gevers D."/>
            <person name="Sizova M."/>
            <person name="Hazen A."/>
            <person name="Epstein S."/>
            <person name="Young S.K."/>
            <person name="Zeng Q."/>
            <person name="Gargeya S."/>
            <person name="Fitzgerald M."/>
            <person name="Haas B."/>
            <person name="Abouelleil A."/>
            <person name="Alvarado L."/>
            <person name="Arachchi H.M."/>
            <person name="Berlin A."/>
            <person name="Brown A."/>
            <person name="Chapman S.B."/>
            <person name="Chen Z."/>
            <person name="Dunbar C."/>
            <person name="Freedman E."/>
            <person name="Gearin G."/>
            <person name="Gellesch M."/>
            <person name="Goldberg J."/>
            <person name="Griggs A."/>
            <person name="Gujja S."/>
            <person name="Heiman D."/>
            <person name="Howarth C."/>
            <person name="Larson L."/>
            <person name="Lui A."/>
            <person name="MacDonald P.J.P."/>
            <person name="Montmayeur A."/>
            <person name="Murphy C."/>
            <person name="Neiman D."/>
            <person name="Pearson M."/>
            <person name="Priest M."/>
            <person name="Roberts A."/>
            <person name="Saif S."/>
            <person name="Shea T."/>
            <person name="Shenoy N."/>
            <person name="Sisk P."/>
            <person name="Stolte C."/>
            <person name="Sykes S."/>
            <person name="Wortman J."/>
            <person name="Nusbaum C."/>
            <person name="Birren B."/>
        </authorList>
    </citation>
    <scope>NUCLEOTIDE SEQUENCE</scope>
    <source>
        <strain evidence="2">ACB1</strain>
    </source>
</reference>
<organism evidence="2 3">
    <name type="scientific">Oribacterium parvum ACB1</name>
    <dbReference type="NCBI Taxonomy" id="796943"/>
    <lineage>
        <taxon>Bacteria</taxon>
        <taxon>Bacillati</taxon>
        <taxon>Bacillota</taxon>
        <taxon>Clostridia</taxon>
        <taxon>Lachnospirales</taxon>
        <taxon>Lachnospiraceae</taxon>
        <taxon>Oribacterium</taxon>
    </lineage>
</organism>
<sequence length="363" mass="41865">MEKILTIYDEDSLYAKRLSLYLRQNTKLPFQIYPISDPESFAQFSKKKESDLLLISEKNVKKLPLSSKSGRVLYLSDESLLSEKKKENHIYKYQSADQIMREILLQYGEIELLEDGRQQKADIFMVYSPLGRSGKTSLSFEIAKLLGKNRKTLYLSLSESAGAKKHLPIERECLTEVLYHFKEKNLNPMILRALSYERESYSTILPVRSPEDINSLSSRELSLLLDKIAEDAGVSALIIDTDSSMSRYLDCFHQAKKIFMPVLSDKVSKDKLAFFEDYLKKNISPETQEKFVQCSLPLEEENTSNGTESAADTDYLGKSKSTGRTSARDYPYASLKEYAESLLLHYIYEEEDKEREQYRKMVL</sequence>
<feature type="region of interest" description="Disordered" evidence="1">
    <location>
        <begin position="302"/>
        <end position="326"/>
    </location>
</feature>
<comment type="caution">
    <text evidence="2">The sequence shown here is derived from an EMBL/GenBank/DDBJ whole genome shotgun (WGS) entry which is preliminary data.</text>
</comment>
<reference evidence="2" key="2">
    <citation type="submission" date="2013-03" db="EMBL/GenBank/DDBJ databases">
        <title>The Genome Sequence of Oribacterium sp. ACB1.</title>
        <authorList>
            <consortium name="The Broad Institute Genomics Platform"/>
            <consortium name="The Broad Institute Genome Sequencing Center for Infectious Disease"/>
            <person name="Earl A."/>
            <person name="Ward D."/>
            <person name="Feldgarden M."/>
            <person name="Gevers D."/>
            <person name="Sizova M."/>
            <person name="Hazen A."/>
            <person name="Epstein S."/>
            <person name="Walker B."/>
            <person name="Young S."/>
            <person name="Zeng Q."/>
            <person name="Gargeya S."/>
            <person name="Fitzgerald M."/>
            <person name="Haas B."/>
            <person name="Abouelleil A."/>
            <person name="Allen A.W."/>
            <person name="Alvarado L."/>
            <person name="Arachchi H.M."/>
            <person name="Berlin A.M."/>
            <person name="Chapman S.B."/>
            <person name="Gainer-Dewar J."/>
            <person name="Goldberg J."/>
            <person name="Griggs A."/>
            <person name="Gujja S."/>
            <person name="Hansen M."/>
            <person name="Howarth C."/>
            <person name="Imamovic A."/>
            <person name="Ireland A."/>
            <person name="Larimer J."/>
            <person name="McCowan C."/>
            <person name="Murphy C."/>
            <person name="Pearson M."/>
            <person name="Poon T.W."/>
            <person name="Priest M."/>
            <person name="Roberts A."/>
            <person name="Saif S."/>
            <person name="Shea T."/>
            <person name="Sisk P."/>
            <person name="Sykes S."/>
            <person name="Wortman J."/>
            <person name="Nusbaum C."/>
            <person name="Birren B."/>
        </authorList>
    </citation>
    <scope>NUCLEOTIDE SEQUENCE [LARGE SCALE GENOMIC DNA]</scope>
    <source>
        <strain evidence="2">ACB1</strain>
    </source>
</reference>
<dbReference type="Gene3D" id="3.40.50.300">
    <property type="entry name" value="P-loop containing nucleotide triphosphate hydrolases"/>
    <property type="match status" value="1"/>
</dbReference>
<dbReference type="STRING" id="796943.HMPREF9625_01812"/>
<keyword evidence="3" id="KW-1185">Reference proteome</keyword>
<dbReference type="RefSeq" id="WP_009535651.1">
    <property type="nucleotide sequence ID" value="NZ_KE148312.1"/>
</dbReference>
<dbReference type="InterPro" id="IPR027417">
    <property type="entry name" value="P-loop_NTPase"/>
</dbReference>
<dbReference type="EMBL" id="AFZC02000002">
    <property type="protein sequence ID" value="EHL13747.1"/>
    <property type="molecule type" value="Genomic_DNA"/>
</dbReference>
<dbReference type="AlphaFoldDB" id="G9WKA5"/>
<dbReference type="Gene3D" id="3.40.50.10850">
    <property type="entry name" value="Ntrc-like two-domain protein"/>
    <property type="match status" value="1"/>
</dbReference>
<dbReference type="Proteomes" id="UP000018461">
    <property type="component" value="Unassembled WGS sequence"/>
</dbReference>
<name>G9WKA5_9FIRM</name>
<protein>
    <recommendedName>
        <fullName evidence="4">AAA domain-containing protein</fullName>
    </recommendedName>
</protein>
<evidence type="ECO:0000313" key="2">
    <source>
        <dbReference type="EMBL" id="EHL13747.1"/>
    </source>
</evidence>
<accession>G9WKA5</accession>
<proteinExistence type="predicted"/>